<dbReference type="Gramene" id="mRNA:HanXRQr2_Chr05g0208471">
    <property type="protein sequence ID" value="mRNA:HanXRQr2_Chr05g0208471"/>
    <property type="gene ID" value="HanXRQr2_Chr05g0208471"/>
</dbReference>
<sequence length="98" mass="10556">MGSMLGRKKFVRFIGRETVAEAGTDMMRDIEVGTGIVTEAEVAAEVLIIAENVEEGDTMMIRAEVRLLTGVFLLLLGAVLARGRACLRAGHLLEAEVP</sequence>
<evidence type="ECO:0000313" key="2">
    <source>
        <dbReference type="Proteomes" id="UP000215914"/>
    </source>
</evidence>
<name>A0A9K3IYK2_HELAN</name>
<dbReference type="Proteomes" id="UP000215914">
    <property type="component" value="Unassembled WGS sequence"/>
</dbReference>
<evidence type="ECO:0000313" key="1">
    <source>
        <dbReference type="EMBL" id="KAF5805367.1"/>
    </source>
</evidence>
<comment type="caution">
    <text evidence="1">The sequence shown here is derived from an EMBL/GenBank/DDBJ whole genome shotgun (WGS) entry which is preliminary data.</text>
</comment>
<keyword evidence="2" id="KW-1185">Reference proteome</keyword>
<dbReference type="EMBL" id="MNCJ02000320">
    <property type="protein sequence ID" value="KAF5805367.1"/>
    <property type="molecule type" value="Genomic_DNA"/>
</dbReference>
<dbReference type="AlphaFoldDB" id="A0A9K3IYK2"/>
<organism evidence="1 2">
    <name type="scientific">Helianthus annuus</name>
    <name type="common">Common sunflower</name>
    <dbReference type="NCBI Taxonomy" id="4232"/>
    <lineage>
        <taxon>Eukaryota</taxon>
        <taxon>Viridiplantae</taxon>
        <taxon>Streptophyta</taxon>
        <taxon>Embryophyta</taxon>
        <taxon>Tracheophyta</taxon>
        <taxon>Spermatophyta</taxon>
        <taxon>Magnoliopsida</taxon>
        <taxon>eudicotyledons</taxon>
        <taxon>Gunneridae</taxon>
        <taxon>Pentapetalae</taxon>
        <taxon>asterids</taxon>
        <taxon>campanulids</taxon>
        <taxon>Asterales</taxon>
        <taxon>Asteraceae</taxon>
        <taxon>Asteroideae</taxon>
        <taxon>Heliantheae alliance</taxon>
        <taxon>Heliantheae</taxon>
        <taxon>Helianthus</taxon>
    </lineage>
</organism>
<proteinExistence type="predicted"/>
<gene>
    <name evidence="1" type="ORF">HanXRQr2_Chr05g0208471</name>
</gene>
<reference evidence="1" key="1">
    <citation type="journal article" date="2017" name="Nature">
        <title>The sunflower genome provides insights into oil metabolism, flowering and Asterid evolution.</title>
        <authorList>
            <person name="Badouin H."/>
            <person name="Gouzy J."/>
            <person name="Grassa C.J."/>
            <person name="Murat F."/>
            <person name="Staton S.E."/>
            <person name="Cottret L."/>
            <person name="Lelandais-Briere C."/>
            <person name="Owens G.L."/>
            <person name="Carrere S."/>
            <person name="Mayjonade B."/>
            <person name="Legrand L."/>
            <person name="Gill N."/>
            <person name="Kane N.C."/>
            <person name="Bowers J.E."/>
            <person name="Hubner S."/>
            <person name="Bellec A."/>
            <person name="Berard A."/>
            <person name="Berges H."/>
            <person name="Blanchet N."/>
            <person name="Boniface M.C."/>
            <person name="Brunel D."/>
            <person name="Catrice O."/>
            <person name="Chaidir N."/>
            <person name="Claudel C."/>
            <person name="Donnadieu C."/>
            <person name="Faraut T."/>
            <person name="Fievet G."/>
            <person name="Helmstetter N."/>
            <person name="King M."/>
            <person name="Knapp S.J."/>
            <person name="Lai Z."/>
            <person name="Le Paslier M.C."/>
            <person name="Lippi Y."/>
            <person name="Lorenzon L."/>
            <person name="Mandel J.R."/>
            <person name="Marage G."/>
            <person name="Marchand G."/>
            <person name="Marquand E."/>
            <person name="Bret-Mestries E."/>
            <person name="Morien E."/>
            <person name="Nambeesan S."/>
            <person name="Nguyen T."/>
            <person name="Pegot-Espagnet P."/>
            <person name="Pouilly N."/>
            <person name="Raftis F."/>
            <person name="Sallet E."/>
            <person name="Schiex T."/>
            <person name="Thomas J."/>
            <person name="Vandecasteele C."/>
            <person name="Vares D."/>
            <person name="Vear F."/>
            <person name="Vautrin S."/>
            <person name="Crespi M."/>
            <person name="Mangin B."/>
            <person name="Burke J.M."/>
            <person name="Salse J."/>
            <person name="Munos S."/>
            <person name="Vincourt P."/>
            <person name="Rieseberg L.H."/>
            <person name="Langlade N.B."/>
        </authorList>
    </citation>
    <scope>NUCLEOTIDE SEQUENCE</scope>
    <source>
        <tissue evidence="1">Leaves</tissue>
    </source>
</reference>
<reference evidence="1" key="2">
    <citation type="submission" date="2020-06" db="EMBL/GenBank/DDBJ databases">
        <title>Helianthus annuus Genome sequencing and assembly Release 2.</title>
        <authorList>
            <person name="Gouzy J."/>
            <person name="Langlade N."/>
            <person name="Munos S."/>
        </authorList>
    </citation>
    <scope>NUCLEOTIDE SEQUENCE</scope>
    <source>
        <tissue evidence="1">Leaves</tissue>
    </source>
</reference>
<protein>
    <submittedName>
        <fullName evidence="1">Uncharacterized protein</fullName>
    </submittedName>
</protein>
<accession>A0A9K3IYK2</accession>